<keyword evidence="2" id="KW-1185">Reference proteome</keyword>
<evidence type="ECO:0000313" key="2">
    <source>
        <dbReference type="Proteomes" id="UP000035068"/>
    </source>
</evidence>
<gene>
    <name evidence="1" type="ORF">GFER_16015</name>
</gene>
<dbReference type="EMBL" id="JWJD01000010">
    <property type="protein sequence ID" value="KIH75466.1"/>
    <property type="molecule type" value="Genomic_DNA"/>
</dbReference>
<dbReference type="Proteomes" id="UP000035068">
    <property type="component" value="Unassembled WGS sequence"/>
</dbReference>
<name>A0A0C2HET1_9BACT</name>
<protein>
    <submittedName>
        <fullName evidence="1">Uncharacterized protein</fullName>
    </submittedName>
</protein>
<organism evidence="1 2">
    <name type="scientific">Geoalkalibacter ferrihydriticus DSM 17813</name>
    <dbReference type="NCBI Taxonomy" id="1121915"/>
    <lineage>
        <taxon>Bacteria</taxon>
        <taxon>Pseudomonadati</taxon>
        <taxon>Thermodesulfobacteriota</taxon>
        <taxon>Desulfuromonadia</taxon>
        <taxon>Desulfuromonadales</taxon>
        <taxon>Geoalkalibacteraceae</taxon>
        <taxon>Geoalkalibacter</taxon>
    </lineage>
</organism>
<reference evidence="1 2" key="1">
    <citation type="submission" date="2014-12" db="EMBL/GenBank/DDBJ databases">
        <title>Genomes of Geoalkalibacter ferrihydriticus and Geoalkalibacter subterraneus, two haloalkaliphilic metal-reducing members of the Geobacteraceae.</title>
        <authorList>
            <person name="Badalamenti J.P."/>
            <person name="Torres C.I."/>
            <person name="Krajmalnik-Brown R."/>
            <person name="Bond D.R."/>
        </authorList>
    </citation>
    <scope>NUCLEOTIDE SEQUENCE [LARGE SCALE GENOMIC DNA]</scope>
    <source>
        <strain evidence="1 2">DSM 17813</strain>
    </source>
</reference>
<proteinExistence type="predicted"/>
<accession>A0A0C2HET1</accession>
<evidence type="ECO:0000313" key="1">
    <source>
        <dbReference type="EMBL" id="KIH75466.1"/>
    </source>
</evidence>
<dbReference type="AlphaFoldDB" id="A0A0C2HET1"/>
<comment type="caution">
    <text evidence="1">The sequence shown here is derived from an EMBL/GenBank/DDBJ whole genome shotgun (WGS) entry which is preliminary data.</text>
</comment>
<sequence>MVSFLFISSVEKGIMHCFTIFKEDHPQILIDVLDFTPHSDAQIFRMNADIKTFKSSLPLRTLRALSKPA</sequence>